<proteinExistence type="predicted"/>
<organism evidence="1 2">
    <name type="scientific">Parabacteroides hominis</name>
    <dbReference type="NCBI Taxonomy" id="2763057"/>
    <lineage>
        <taxon>Bacteria</taxon>
        <taxon>Pseudomonadati</taxon>
        <taxon>Bacteroidota</taxon>
        <taxon>Bacteroidia</taxon>
        <taxon>Bacteroidales</taxon>
        <taxon>Tannerellaceae</taxon>
        <taxon>Parabacteroides</taxon>
    </lineage>
</organism>
<accession>A0ABR7DKJ4</accession>
<dbReference type="Gene3D" id="2.60.40.1120">
    <property type="entry name" value="Carboxypeptidase-like, regulatory domain"/>
    <property type="match status" value="1"/>
</dbReference>
<evidence type="ECO:0000313" key="2">
    <source>
        <dbReference type="Proteomes" id="UP000651475"/>
    </source>
</evidence>
<dbReference type="SUPFAM" id="SSF49464">
    <property type="entry name" value="Carboxypeptidase regulatory domain-like"/>
    <property type="match status" value="1"/>
</dbReference>
<sequence>MERKIVLLLTYLLISIGLLTAQISKVTGVVKSADDGEPIIGATILVEGTSIGTVTDMDGKFEITNLPSSAKT</sequence>
<dbReference type="Proteomes" id="UP000651475">
    <property type="component" value="Unassembled WGS sequence"/>
</dbReference>
<dbReference type="Pfam" id="PF13715">
    <property type="entry name" value="CarbopepD_reg_2"/>
    <property type="match status" value="1"/>
</dbReference>
<dbReference type="EMBL" id="JACOOJ010000005">
    <property type="protein sequence ID" value="MBC5631939.1"/>
    <property type="molecule type" value="Genomic_DNA"/>
</dbReference>
<protein>
    <submittedName>
        <fullName evidence="1">Carboxypeptidase-like regulatory domain-containing protein</fullName>
    </submittedName>
</protein>
<evidence type="ECO:0000313" key="1">
    <source>
        <dbReference type="EMBL" id="MBC5631939.1"/>
    </source>
</evidence>
<feature type="non-terminal residue" evidence="1">
    <location>
        <position position="72"/>
    </location>
</feature>
<gene>
    <name evidence="1" type="ORF">H8S65_03995</name>
</gene>
<keyword evidence="2" id="KW-1185">Reference proteome</keyword>
<reference evidence="1 2" key="1">
    <citation type="submission" date="2020-08" db="EMBL/GenBank/DDBJ databases">
        <title>Genome public.</title>
        <authorList>
            <person name="Liu C."/>
            <person name="Sun Q."/>
        </authorList>
    </citation>
    <scope>NUCLEOTIDE SEQUENCE [LARGE SCALE GENOMIC DNA]</scope>
    <source>
        <strain evidence="1 2">NSJ-79</strain>
    </source>
</reference>
<dbReference type="RefSeq" id="WP_186928663.1">
    <property type="nucleotide sequence ID" value="NZ_JACOOJ010000005.1"/>
</dbReference>
<dbReference type="InterPro" id="IPR008969">
    <property type="entry name" value="CarboxyPept-like_regulatory"/>
</dbReference>
<comment type="caution">
    <text evidence="1">The sequence shown here is derived from an EMBL/GenBank/DDBJ whole genome shotgun (WGS) entry which is preliminary data.</text>
</comment>
<name>A0ABR7DKJ4_9BACT</name>